<name>A0A5B0M6E3_PUCGR</name>
<accession>A0A5B0M6E3</accession>
<protein>
    <submittedName>
        <fullName evidence="1">Uncharacterized protein</fullName>
    </submittedName>
</protein>
<organism evidence="1 2">
    <name type="scientific">Puccinia graminis f. sp. tritici</name>
    <dbReference type="NCBI Taxonomy" id="56615"/>
    <lineage>
        <taxon>Eukaryota</taxon>
        <taxon>Fungi</taxon>
        <taxon>Dikarya</taxon>
        <taxon>Basidiomycota</taxon>
        <taxon>Pucciniomycotina</taxon>
        <taxon>Pucciniomycetes</taxon>
        <taxon>Pucciniales</taxon>
        <taxon>Pucciniaceae</taxon>
        <taxon>Puccinia</taxon>
    </lineage>
</organism>
<comment type="caution">
    <text evidence="1">The sequence shown here is derived from an EMBL/GenBank/DDBJ whole genome shotgun (WGS) entry which is preliminary data.</text>
</comment>
<sequence>MFSSRKGANPTLLWFVTVPIAYTKLPSVSKNFSGFGGATCDTSKGKAVAGVLS</sequence>
<evidence type="ECO:0000313" key="2">
    <source>
        <dbReference type="Proteomes" id="UP000324748"/>
    </source>
</evidence>
<dbReference type="Proteomes" id="UP000324748">
    <property type="component" value="Unassembled WGS sequence"/>
</dbReference>
<keyword evidence="2" id="KW-1185">Reference proteome</keyword>
<proteinExistence type="predicted"/>
<gene>
    <name evidence="1" type="ORF">PGT21_032648</name>
</gene>
<reference evidence="1 2" key="1">
    <citation type="submission" date="2019-05" db="EMBL/GenBank/DDBJ databases">
        <title>Emergence of the Ug99 lineage of the wheat stem rust pathogen through somatic hybridization.</title>
        <authorList>
            <person name="Li F."/>
            <person name="Upadhyaya N.M."/>
            <person name="Sperschneider J."/>
            <person name="Matny O."/>
            <person name="Nguyen-Phuc H."/>
            <person name="Mago R."/>
            <person name="Raley C."/>
            <person name="Miller M.E."/>
            <person name="Silverstein K.A.T."/>
            <person name="Henningsen E."/>
            <person name="Hirsch C.D."/>
            <person name="Visser B."/>
            <person name="Pretorius Z.A."/>
            <person name="Steffenson B.J."/>
            <person name="Schwessinger B."/>
            <person name="Dodds P.N."/>
            <person name="Figueroa M."/>
        </authorList>
    </citation>
    <scope>NUCLEOTIDE SEQUENCE [LARGE SCALE GENOMIC DNA]</scope>
    <source>
        <strain evidence="1">21-0</strain>
    </source>
</reference>
<evidence type="ECO:0000313" key="1">
    <source>
        <dbReference type="EMBL" id="KAA1072322.1"/>
    </source>
</evidence>
<dbReference type="EMBL" id="VSWC01000170">
    <property type="protein sequence ID" value="KAA1072322.1"/>
    <property type="molecule type" value="Genomic_DNA"/>
</dbReference>
<dbReference type="AlphaFoldDB" id="A0A5B0M6E3"/>